<dbReference type="Gene3D" id="2.30.30.40">
    <property type="entry name" value="SH3 Domains"/>
    <property type="match status" value="1"/>
</dbReference>
<dbReference type="SUPFAM" id="SSF48464">
    <property type="entry name" value="ENTH/VHS domain"/>
    <property type="match status" value="1"/>
</dbReference>
<dbReference type="InterPro" id="IPR008942">
    <property type="entry name" value="ENTH_VHS"/>
</dbReference>
<dbReference type="InterPro" id="IPR002014">
    <property type="entry name" value="VHS_dom"/>
</dbReference>
<name>A0A099P1I4_PICKU</name>
<dbReference type="STRING" id="4909.A0A099P1I4"/>
<evidence type="ECO:0000256" key="9">
    <source>
        <dbReference type="PROSITE-ProRule" id="PRU00192"/>
    </source>
</evidence>
<keyword evidence="16" id="KW-1185">Reference proteome</keyword>
<feature type="region of interest" description="Disordered" evidence="10">
    <location>
        <begin position="181"/>
        <end position="268"/>
    </location>
</feature>
<feature type="compositionally biased region" description="Low complexity" evidence="10">
    <location>
        <begin position="189"/>
        <end position="255"/>
    </location>
</feature>
<dbReference type="Pfam" id="PF00790">
    <property type="entry name" value="VHS"/>
    <property type="match status" value="1"/>
</dbReference>
<dbReference type="Gene3D" id="1.25.40.90">
    <property type="match status" value="1"/>
</dbReference>
<evidence type="ECO:0000256" key="3">
    <source>
        <dbReference type="ARBA" id="ARBA00017923"/>
    </source>
</evidence>
<reference evidence="13 16" key="3">
    <citation type="submission" date="2018-06" db="EMBL/GenBank/DDBJ databases">
        <title>Population genomics shows no distinction between pathogenic Candida krusei and environmental Pichia kudriavzevii: One species, four names.</title>
        <authorList>
            <person name="Douglass A.P."/>
            <person name="Offei B."/>
            <person name="Braun-Galleani S."/>
            <person name="Coughlan A.Y."/>
            <person name="Martos A."/>
            <person name="Ortiz-Merino R.A."/>
            <person name="Byrne K.P."/>
            <person name="Wolfe K.H."/>
        </authorList>
    </citation>
    <scope>NUCLEOTIDE SEQUENCE [LARGE SCALE GENOMIC DNA]</scope>
    <source>
        <strain evidence="13 16">CBS573</strain>
    </source>
</reference>
<dbReference type="RefSeq" id="XP_029320493.1">
    <property type="nucleotide sequence ID" value="XM_029464634.1"/>
</dbReference>
<dbReference type="GO" id="GO:0035091">
    <property type="term" value="F:phosphatidylinositol binding"/>
    <property type="evidence" value="ECO:0007669"/>
    <property type="project" value="InterPro"/>
</dbReference>
<keyword evidence="7" id="KW-0967">Endosome</keyword>
<evidence type="ECO:0000259" key="12">
    <source>
        <dbReference type="PROSITE" id="PS50179"/>
    </source>
</evidence>
<feature type="domain" description="VHS" evidence="12">
    <location>
        <begin position="10"/>
        <end position="136"/>
    </location>
</feature>
<evidence type="ECO:0000259" key="11">
    <source>
        <dbReference type="PROSITE" id="PS50002"/>
    </source>
</evidence>
<dbReference type="InterPro" id="IPR003903">
    <property type="entry name" value="UIM_dom"/>
</dbReference>
<evidence type="ECO:0000256" key="1">
    <source>
        <dbReference type="ARBA" id="ARBA00004125"/>
    </source>
</evidence>
<evidence type="ECO:0000256" key="6">
    <source>
        <dbReference type="ARBA" id="ARBA00022448"/>
    </source>
</evidence>
<dbReference type="VEuPathDB" id="FungiDB:C5L36_0B02750"/>
<keyword evidence="5 9" id="KW-0728">SH3 domain</keyword>
<dbReference type="EMBL" id="CP028774">
    <property type="protein sequence ID" value="AWU75016.1"/>
    <property type="molecule type" value="Genomic_DNA"/>
</dbReference>
<evidence type="ECO:0000313" key="15">
    <source>
        <dbReference type="Proteomes" id="UP000029867"/>
    </source>
</evidence>
<feature type="compositionally biased region" description="Low complexity" evidence="10">
    <location>
        <begin position="446"/>
        <end position="456"/>
    </location>
</feature>
<dbReference type="Proteomes" id="UP000249293">
    <property type="component" value="Chromosome 2"/>
</dbReference>
<comment type="subcellular location">
    <subcellularLocation>
        <location evidence="1">Endosome membrane</location>
        <topology evidence="1">Peripheral membrane protein</topology>
        <orientation evidence="1">Cytoplasmic side</orientation>
    </subcellularLocation>
</comment>
<dbReference type="eggNOG" id="KOG2199">
    <property type="taxonomic scope" value="Eukaryota"/>
</dbReference>
<dbReference type="Pfam" id="PF00018">
    <property type="entry name" value="SH3_1"/>
    <property type="match status" value="1"/>
</dbReference>
<dbReference type="InterPro" id="IPR036028">
    <property type="entry name" value="SH3-like_dom_sf"/>
</dbReference>
<evidence type="ECO:0000256" key="2">
    <source>
        <dbReference type="ARBA" id="ARBA00009666"/>
    </source>
</evidence>
<dbReference type="PRINTS" id="PR00452">
    <property type="entry name" value="SH3DOMAIN"/>
</dbReference>
<comment type="similarity">
    <text evidence="2">Belongs to the STAM family.</text>
</comment>
<keyword evidence="8" id="KW-0653">Protein transport</keyword>
<accession>A0A099P1I4</accession>
<dbReference type="GO" id="GO:0010008">
    <property type="term" value="C:endosome membrane"/>
    <property type="evidence" value="ECO:0007669"/>
    <property type="project" value="UniProtKB-SubCell"/>
</dbReference>
<evidence type="ECO:0000256" key="8">
    <source>
        <dbReference type="ARBA" id="ARBA00022927"/>
    </source>
</evidence>
<evidence type="ECO:0000256" key="5">
    <source>
        <dbReference type="ARBA" id="ARBA00022443"/>
    </source>
</evidence>
<organism evidence="14 15">
    <name type="scientific">Pichia kudriavzevii</name>
    <name type="common">Yeast</name>
    <name type="synonym">Issatchenkia orientalis</name>
    <dbReference type="NCBI Taxonomy" id="4909"/>
    <lineage>
        <taxon>Eukaryota</taxon>
        <taxon>Fungi</taxon>
        <taxon>Dikarya</taxon>
        <taxon>Ascomycota</taxon>
        <taxon>Saccharomycotina</taxon>
        <taxon>Pichiomycetes</taxon>
        <taxon>Pichiales</taxon>
        <taxon>Pichiaceae</taxon>
        <taxon>Pichia</taxon>
    </lineage>
</organism>
<dbReference type="PANTHER" id="PTHR45929:SF3">
    <property type="entry name" value="JAK PATHWAY SIGNAL TRANSDUCTION ADAPTOR MOLECULE"/>
    <property type="match status" value="1"/>
</dbReference>
<dbReference type="SUPFAM" id="SSF50044">
    <property type="entry name" value="SH3-domain"/>
    <property type="match status" value="1"/>
</dbReference>
<dbReference type="AlphaFoldDB" id="A0A099P1I4"/>
<reference evidence="14" key="2">
    <citation type="submission" date="2014-08" db="EMBL/GenBank/DDBJ databases">
        <title>Exploiting Issatchenkia orientalis SD108 for Succinic Acid Production.</title>
        <authorList>
            <person name="Xiao H."/>
            <person name="Shao Z."/>
            <person name="Jiang Y."/>
            <person name="Dole S."/>
            <person name="Zhao H."/>
        </authorList>
    </citation>
    <scope>NUCLEOTIDE SEQUENCE [LARGE SCALE GENOMIC DNA]</scope>
    <source>
        <strain evidence="14">SD108</strain>
    </source>
</reference>
<dbReference type="GeneID" id="40382781"/>
<dbReference type="PROSITE" id="PS50002">
    <property type="entry name" value="SH3"/>
    <property type="match status" value="1"/>
</dbReference>
<dbReference type="GO" id="GO:0033565">
    <property type="term" value="C:ESCRT-0 complex"/>
    <property type="evidence" value="ECO:0007669"/>
    <property type="project" value="TreeGrafter"/>
</dbReference>
<dbReference type="OrthoDB" id="10255964at2759"/>
<feature type="region of interest" description="Disordered" evidence="10">
    <location>
        <begin position="446"/>
        <end position="473"/>
    </location>
</feature>
<reference evidence="15" key="1">
    <citation type="journal article" date="2014" name="Microb. Cell Fact.">
        <title>Exploiting Issatchenkia orientalis SD108 for succinic acid production.</title>
        <authorList>
            <person name="Xiao H."/>
            <person name="Shao Z."/>
            <person name="Jiang Y."/>
            <person name="Dole S."/>
            <person name="Zhao H."/>
        </authorList>
    </citation>
    <scope>NUCLEOTIDE SEQUENCE [LARGE SCALE GENOMIC DNA]</scope>
    <source>
        <strain evidence="15">SD108</strain>
    </source>
</reference>
<dbReference type="EMBL" id="JQFK01000023">
    <property type="protein sequence ID" value="KGK38169.1"/>
    <property type="molecule type" value="Genomic_DNA"/>
</dbReference>
<sequence length="473" mass="53453">MSIETLIDQITSPNLQDDDYGLLLDLVELVNKTPTTNVIEAVRFLKVKLQSSNANTLLRAITLLDFLAQNCGAMLKASISTPDFVNDNLLPIIADNLIHISVKYALIKEIYKLQKTFANDESLSIYKDTFSNLKRKLPNLCQQAIDEIDSNNKNSYNPSGGSVEEEELELRKAIELSLKESSLPSRASTQPQGVPQQIQPQGVPQQIQPQQQFQQQFQLGQQLQQQPQFQPQFQSQSQPQVQQQPITSPQQQFQQAAPTRIQEDPSRPDKVIALFDLSTDDEDTLSFRKDDIITIVEEINKDWLRGCLNGRAGIIPTNYVKPIPKTLESDIQNLIQVLNSSFDIETTLSKLMDLNKKVKNSSMTSQQFENALLSNSFPDKIQNIEKVKAQLKQILELQKLKLLELQSIQSNIDHSLQLYQQLITESAPEPENPDISNFIQTYPDISSLSLNSSPQSTEEYIPPSMTGSYPQRR</sequence>
<evidence type="ECO:0000313" key="16">
    <source>
        <dbReference type="Proteomes" id="UP000249293"/>
    </source>
</evidence>
<evidence type="ECO:0000256" key="10">
    <source>
        <dbReference type="SAM" id="MobiDB-lite"/>
    </source>
</evidence>
<evidence type="ECO:0000256" key="4">
    <source>
        <dbReference type="ARBA" id="ARBA00018978"/>
    </source>
</evidence>
<gene>
    <name evidence="13" type="ORF">C5L36_0B02750</name>
    <name evidence="14" type="ORF">JL09_g2697</name>
</gene>
<dbReference type="GO" id="GO:0043130">
    <property type="term" value="F:ubiquitin binding"/>
    <property type="evidence" value="ECO:0007669"/>
    <property type="project" value="InterPro"/>
</dbReference>
<dbReference type="CDD" id="cd16978">
    <property type="entry name" value="VHS_HSE1"/>
    <property type="match status" value="1"/>
</dbReference>
<dbReference type="HOGENOM" id="CLU_577543_0_0_1"/>
<dbReference type="PROSITE" id="PS50330">
    <property type="entry name" value="UIM"/>
    <property type="match status" value="1"/>
</dbReference>
<dbReference type="InterPro" id="IPR050670">
    <property type="entry name" value="STAM"/>
</dbReference>
<dbReference type="SMART" id="SM00288">
    <property type="entry name" value="VHS"/>
    <property type="match status" value="1"/>
</dbReference>
<protein>
    <recommendedName>
        <fullName evidence="3">Class E vacuolar protein-sorting machinery protein HSE1</fullName>
    </recommendedName>
    <alternativeName>
        <fullName evidence="4">Class E vacuolar protein-sorting machinery protein hse1</fullName>
    </alternativeName>
</protein>
<dbReference type="GO" id="GO:0043328">
    <property type="term" value="P:protein transport to vacuole involved in ubiquitin-dependent protein catabolic process via the multivesicular body sorting pathway"/>
    <property type="evidence" value="ECO:0007669"/>
    <property type="project" value="TreeGrafter"/>
</dbReference>
<proteinExistence type="inferred from homology"/>
<feature type="domain" description="SH3" evidence="11">
    <location>
        <begin position="266"/>
        <end position="325"/>
    </location>
</feature>
<dbReference type="PANTHER" id="PTHR45929">
    <property type="entry name" value="JAK PATHWAY SIGNAL TRANSDUCTION ADAPTOR MOLECULE"/>
    <property type="match status" value="1"/>
</dbReference>
<dbReference type="PROSITE" id="PS50179">
    <property type="entry name" value="VHS"/>
    <property type="match status" value="1"/>
</dbReference>
<dbReference type="KEGG" id="pkz:C5L36_0B02750"/>
<dbReference type="SMART" id="SM00326">
    <property type="entry name" value="SH3"/>
    <property type="match status" value="1"/>
</dbReference>
<dbReference type="InterPro" id="IPR001452">
    <property type="entry name" value="SH3_domain"/>
</dbReference>
<evidence type="ECO:0000256" key="7">
    <source>
        <dbReference type="ARBA" id="ARBA00022753"/>
    </source>
</evidence>
<keyword evidence="6" id="KW-0813">Transport</keyword>
<evidence type="ECO:0000313" key="14">
    <source>
        <dbReference type="EMBL" id="KGK38169.1"/>
    </source>
</evidence>
<dbReference type="Proteomes" id="UP000029867">
    <property type="component" value="Unassembled WGS sequence"/>
</dbReference>
<evidence type="ECO:0000313" key="13">
    <source>
        <dbReference type="EMBL" id="AWU75016.1"/>
    </source>
</evidence>